<dbReference type="AlphaFoldDB" id="A0A835BL74"/>
<evidence type="ECO:0008006" key="3">
    <source>
        <dbReference type="Google" id="ProtNLM"/>
    </source>
</evidence>
<dbReference type="Proteomes" id="UP000636709">
    <property type="component" value="Unassembled WGS sequence"/>
</dbReference>
<comment type="caution">
    <text evidence="1">The sequence shown here is derived from an EMBL/GenBank/DDBJ whole genome shotgun (WGS) entry which is preliminary data.</text>
</comment>
<dbReference type="PANTHER" id="PTHR31325">
    <property type="entry name" value="OS01G0798800 PROTEIN-RELATED"/>
    <property type="match status" value="1"/>
</dbReference>
<organism evidence="1 2">
    <name type="scientific">Digitaria exilis</name>
    <dbReference type="NCBI Taxonomy" id="1010633"/>
    <lineage>
        <taxon>Eukaryota</taxon>
        <taxon>Viridiplantae</taxon>
        <taxon>Streptophyta</taxon>
        <taxon>Embryophyta</taxon>
        <taxon>Tracheophyta</taxon>
        <taxon>Spermatophyta</taxon>
        <taxon>Magnoliopsida</taxon>
        <taxon>Liliopsida</taxon>
        <taxon>Poales</taxon>
        <taxon>Poaceae</taxon>
        <taxon>PACMAD clade</taxon>
        <taxon>Panicoideae</taxon>
        <taxon>Panicodae</taxon>
        <taxon>Paniceae</taxon>
        <taxon>Anthephorinae</taxon>
        <taxon>Digitaria</taxon>
    </lineage>
</organism>
<accession>A0A835BL74</accession>
<protein>
    <recommendedName>
        <fullName evidence="3">DUF4220 domain-containing protein</fullName>
    </recommendedName>
</protein>
<proteinExistence type="predicted"/>
<name>A0A835BL74_9POAL</name>
<evidence type="ECO:0000313" key="2">
    <source>
        <dbReference type="Proteomes" id="UP000636709"/>
    </source>
</evidence>
<sequence length="391" mass="44568">MKRLVWPGMDMRMERSVWSSMEMRMKRLVGSGMDMRIEIPVWPGMVSQYSFVGFFVRNKKHANKMSFVSFCGCKDYLDQRWCMKSCSSSQRITVLVLRYLKAGWRNYIEDAASYRMFNDHRGQWTLERNKCNLLVWSLNCPFDESVLLWHIATDFCFYSGAFPGHKCTFYKANSIWWQLQNEIASAQGKSLPSPQSSSQCGEMTCCKAVQCRQMSNYMMYLLFVNPDMLLPGSRRNLFTTAYDELKGILEDKKLAAPMEGSAGTRQANKPPTEEKEVIQSIITKLHSTHGSEKEGFIHDAWSLAQGLLALGDEERMWEVIEGVWVEMLCFSAGRCRGYLHAKALGTGGELLTYIWLTLSYMGMETLAEKLQRTDLPSSGGNTRAATGADIV</sequence>
<gene>
    <name evidence="1" type="ORF">HU200_034059</name>
</gene>
<evidence type="ECO:0000313" key="1">
    <source>
        <dbReference type="EMBL" id="KAF8700708.1"/>
    </source>
</evidence>
<dbReference type="EMBL" id="JACEFO010001825">
    <property type="protein sequence ID" value="KAF8700708.1"/>
    <property type="molecule type" value="Genomic_DNA"/>
</dbReference>
<dbReference type="Pfam" id="PF04578">
    <property type="entry name" value="DUF594"/>
    <property type="match status" value="1"/>
</dbReference>
<dbReference type="OrthoDB" id="692770at2759"/>
<dbReference type="InterPro" id="IPR007658">
    <property type="entry name" value="DUF594"/>
</dbReference>
<keyword evidence="2" id="KW-1185">Reference proteome</keyword>
<reference evidence="1" key="1">
    <citation type="submission" date="2020-07" db="EMBL/GenBank/DDBJ databases">
        <title>Genome sequence and genetic diversity analysis of an under-domesticated orphan crop, white fonio (Digitaria exilis).</title>
        <authorList>
            <person name="Bennetzen J.L."/>
            <person name="Chen S."/>
            <person name="Ma X."/>
            <person name="Wang X."/>
            <person name="Yssel A.E.J."/>
            <person name="Chaluvadi S.R."/>
            <person name="Johnson M."/>
            <person name="Gangashetty P."/>
            <person name="Hamidou F."/>
            <person name="Sanogo M.D."/>
            <person name="Zwaenepoel A."/>
            <person name="Wallace J."/>
            <person name="Van De Peer Y."/>
            <person name="Van Deynze A."/>
        </authorList>
    </citation>
    <scope>NUCLEOTIDE SEQUENCE</scope>
    <source>
        <tissue evidence="1">Leaves</tissue>
    </source>
</reference>